<dbReference type="RefSeq" id="WP_305802163.1">
    <property type="nucleotide sequence ID" value="NZ_CP063982.1"/>
</dbReference>
<feature type="region of interest" description="Disordered" evidence="1">
    <location>
        <begin position="224"/>
        <end position="256"/>
    </location>
</feature>
<name>A0ABY4ALU9_9BURK</name>
<evidence type="ECO:0000259" key="2">
    <source>
        <dbReference type="Pfam" id="PF13946"/>
    </source>
</evidence>
<sequence length="430" mass="43884">MDYYVNNAQELADALFQQAENAESDTIYITTDIDLTGAVWSRSTHYFEFGVRSGDSLTINGLGHSIMGDGNGLMLIDGRGLLGMPLFDGSVFIGNLTFYGGELIGVHGENGGQGSTGSHHVFSGGGSGGNGENGGVGGSALGAGLAITAGANVSLYNVEFIGNIARGGGGGNGGAGGIGGYSTMWHGGHGGDGGNGGEGGAGVGALFNAGILRLDKVTYESNAGTGGAGGQAGQGGPGGDSGIYHHGPDGDSGANGALGLSEDNLYSVGQVYQDDDLASVNDLFALYQALLGRTPDAQGLAYWKGILDSQVSLAVIAQDFIDSYEYELKTDATESDIDYLRKLYVNVLEREPEQAAQNYWAESYEAGLLTRAEIAAIIAQSEEAHQKVSGEIARNDVNYAGSGGDMAVAAFMVTPADIALLGDSQSWLAA</sequence>
<organism evidence="3 4">
    <name type="scientific">Orrella daihaiensis</name>
    <dbReference type="NCBI Taxonomy" id="2782176"/>
    <lineage>
        <taxon>Bacteria</taxon>
        <taxon>Pseudomonadati</taxon>
        <taxon>Pseudomonadota</taxon>
        <taxon>Betaproteobacteria</taxon>
        <taxon>Burkholderiales</taxon>
        <taxon>Alcaligenaceae</taxon>
        <taxon>Orrella</taxon>
    </lineage>
</organism>
<accession>A0ABY4ALU9</accession>
<reference evidence="3 4" key="1">
    <citation type="submission" date="2020-11" db="EMBL/GenBank/DDBJ databases">
        <title>Algicoccus daihaiensis sp.nov., isolated from Daihai Lake in Inner Mongolia.</title>
        <authorList>
            <person name="Kai J."/>
        </authorList>
    </citation>
    <scope>NUCLEOTIDE SEQUENCE [LARGE SCALE GENOMIC DNA]</scope>
    <source>
        <strain evidence="4">f23</strain>
    </source>
</reference>
<keyword evidence="4" id="KW-1185">Reference proteome</keyword>
<protein>
    <submittedName>
        <fullName evidence="3">DUF4214 domain-containing protein</fullName>
    </submittedName>
</protein>
<dbReference type="Pfam" id="PF13946">
    <property type="entry name" value="DUF4214"/>
    <property type="match status" value="1"/>
</dbReference>
<feature type="compositionally biased region" description="Gly residues" evidence="1">
    <location>
        <begin position="224"/>
        <end position="241"/>
    </location>
</feature>
<evidence type="ECO:0000313" key="4">
    <source>
        <dbReference type="Proteomes" id="UP000831607"/>
    </source>
</evidence>
<dbReference type="Proteomes" id="UP000831607">
    <property type="component" value="Chromosome"/>
</dbReference>
<dbReference type="EMBL" id="CP063982">
    <property type="protein sequence ID" value="UOD50390.1"/>
    <property type="molecule type" value="Genomic_DNA"/>
</dbReference>
<evidence type="ECO:0000256" key="1">
    <source>
        <dbReference type="SAM" id="MobiDB-lite"/>
    </source>
</evidence>
<evidence type="ECO:0000313" key="3">
    <source>
        <dbReference type="EMBL" id="UOD50390.1"/>
    </source>
</evidence>
<dbReference type="InterPro" id="IPR025282">
    <property type="entry name" value="DUF4214"/>
</dbReference>
<feature type="domain" description="DUF4214" evidence="2">
    <location>
        <begin position="317"/>
        <end position="387"/>
    </location>
</feature>
<proteinExistence type="predicted"/>
<gene>
    <name evidence="3" type="ORF">DHf2319_00085</name>
</gene>